<evidence type="ECO:0000313" key="7">
    <source>
        <dbReference type="EMBL" id="OQU93021.1"/>
    </source>
</evidence>
<dbReference type="EMBL" id="CM000760">
    <property type="protein sequence ID" value="OQU93021.1"/>
    <property type="molecule type" value="Genomic_DNA"/>
</dbReference>
<dbReference type="Gene3D" id="2.40.330.10">
    <property type="entry name" value="DNA-binding pseudobarrel domain"/>
    <property type="match status" value="2"/>
</dbReference>
<dbReference type="InterPro" id="IPR015300">
    <property type="entry name" value="DNA-bd_pseudobarrel_sf"/>
</dbReference>
<dbReference type="PANTHER" id="PTHR31674">
    <property type="entry name" value="B3 DOMAIN-CONTAINING PROTEIN REM-LIKE 3-RELATED"/>
    <property type="match status" value="1"/>
</dbReference>
<dbReference type="SUPFAM" id="SSF101936">
    <property type="entry name" value="DNA-binding pseudobarrel domain"/>
    <property type="match status" value="2"/>
</dbReference>
<dbReference type="Gramene" id="OQU93021">
    <property type="protein sequence ID" value="OQU93021"/>
    <property type="gene ID" value="SORBI_3001G459400"/>
</dbReference>
<reference evidence="8" key="2">
    <citation type="journal article" date="2018" name="Plant J.">
        <title>The Sorghum bicolor reference genome: improved assembly, gene annotations, a transcriptome atlas, and signatures of genome organization.</title>
        <authorList>
            <person name="McCormick R.F."/>
            <person name="Truong S.K."/>
            <person name="Sreedasyam A."/>
            <person name="Jenkins J."/>
            <person name="Shu S."/>
            <person name="Sims D."/>
            <person name="Kennedy M."/>
            <person name="Amirebrahimi M."/>
            <person name="Weers B.D."/>
            <person name="McKinley B."/>
            <person name="Mattison A."/>
            <person name="Morishige D.T."/>
            <person name="Grimwood J."/>
            <person name="Schmutz J."/>
            <person name="Mullet J.E."/>
        </authorList>
    </citation>
    <scope>NUCLEOTIDE SEQUENCE [LARGE SCALE GENOMIC DNA]</scope>
    <source>
        <strain evidence="8">cv. BTx623</strain>
    </source>
</reference>
<dbReference type="GO" id="GO:0003677">
    <property type="term" value="F:DNA binding"/>
    <property type="evidence" value="ECO:0007669"/>
    <property type="project" value="UniProtKB-KW"/>
</dbReference>
<dbReference type="SMART" id="SM01019">
    <property type="entry name" value="B3"/>
    <property type="match status" value="2"/>
</dbReference>
<evidence type="ECO:0000256" key="3">
    <source>
        <dbReference type="ARBA" id="ARBA00023125"/>
    </source>
</evidence>
<keyword evidence="8" id="KW-1185">Reference proteome</keyword>
<keyword evidence="3" id="KW-0238">DNA-binding</keyword>
<keyword evidence="4" id="KW-0804">Transcription</keyword>
<dbReference type="AlphaFoldDB" id="A0A1Z5SAS4"/>
<dbReference type="Proteomes" id="UP000000768">
    <property type="component" value="Chromosome 1"/>
</dbReference>
<dbReference type="PANTHER" id="PTHR31674:SF95">
    <property type="entry name" value="B3 DOMAIN-CONTAINING PROTEIN OS03G0212300"/>
    <property type="match status" value="1"/>
</dbReference>
<dbReference type="STRING" id="4558.A0A1Z5SAS4"/>
<dbReference type="InParanoid" id="A0A1Z5SAS4"/>
<evidence type="ECO:0000256" key="5">
    <source>
        <dbReference type="ARBA" id="ARBA00023242"/>
    </source>
</evidence>
<keyword evidence="2" id="KW-0805">Transcription regulation</keyword>
<feature type="domain" description="TF-B3" evidence="6">
    <location>
        <begin position="164"/>
        <end position="281"/>
    </location>
</feature>
<comment type="subcellular location">
    <subcellularLocation>
        <location evidence="1">Nucleus</location>
    </subcellularLocation>
</comment>
<evidence type="ECO:0000256" key="1">
    <source>
        <dbReference type="ARBA" id="ARBA00004123"/>
    </source>
</evidence>
<organism evidence="7 8">
    <name type="scientific">Sorghum bicolor</name>
    <name type="common">Sorghum</name>
    <name type="synonym">Sorghum vulgare</name>
    <dbReference type="NCBI Taxonomy" id="4558"/>
    <lineage>
        <taxon>Eukaryota</taxon>
        <taxon>Viridiplantae</taxon>
        <taxon>Streptophyta</taxon>
        <taxon>Embryophyta</taxon>
        <taxon>Tracheophyta</taxon>
        <taxon>Spermatophyta</taxon>
        <taxon>Magnoliopsida</taxon>
        <taxon>Liliopsida</taxon>
        <taxon>Poales</taxon>
        <taxon>Poaceae</taxon>
        <taxon>PACMAD clade</taxon>
        <taxon>Panicoideae</taxon>
        <taxon>Andropogonodae</taxon>
        <taxon>Andropogoneae</taxon>
        <taxon>Sorghinae</taxon>
        <taxon>Sorghum</taxon>
    </lineage>
</organism>
<dbReference type="GO" id="GO:0005634">
    <property type="term" value="C:nucleus"/>
    <property type="evidence" value="ECO:0007669"/>
    <property type="project" value="UniProtKB-SubCell"/>
</dbReference>
<dbReference type="InterPro" id="IPR003340">
    <property type="entry name" value="B3_DNA-bd"/>
</dbReference>
<evidence type="ECO:0000313" key="8">
    <source>
        <dbReference type="Proteomes" id="UP000000768"/>
    </source>
</evidence>
<keyword evidence="5" id="KW-0539">Nucleus</keyword>
<reference evidence="7 8" key="1">
    <citation type="journal article" date="2009" name="Nature">
        <title>The Sorghum bicolor genome and the diversification of grasses.</title>
        <authorList>
            <person name="Paterson A.H."/>
            <person name="Bowers J.E."/>
            <person name="Bruggmann R."/>
            <person name="Dubchak I."/>
            <person name="Grimwood J."/>
            <person name="Gundlach H."/>
            <person name="Haberer G."/>
            <person name="Hellsten U."/>
            <person name="Mitros T."/>
            <person name="Poliakov A."/>
            <person name="Schmutz J."/>
            <person name="Spannagl M."/>
            <person name="Tang H."/>
            <person name="Wang X."/>
            <person name="Wicker T."/>
            <person name="Bharti A.K."/>
            <person name="Chapman J."/>
            <person name="Feltus F.A."/>
            <person name="Gowik U."/>
            <person name="Grigoriev I.V."/>
            <person name="Lyons E."/>
            <person name="Maher C.A."/>
            <person name="Martis M."/>
            <person name="Narechania A."/>
            <person name="Otillar R.P."/>
            <person name="Penning B.W."/>
            <person name="Salamov A.A."/>
            <person name="Wang Y."/>
            <person name="Zhang L."/>
            <person name="Carpita N.C."/>
            <person name="Freeling M."/>
            <person name="Gingle A.R."/>
            <person name="Hash C.T."/>
            <person name="Keller B."/>
            <person name="Klein P."/>
            <person name="Kresovich S."/>
            <person name="McCann M.C."/>
            <person name="Ming R."/>
            <person name="Peterson D.G."/>
            <person name="Mehboob-ur-Rahman"/>
            <person name="Ware D."/>
            <person name="Westhoff P."/>
            <person name="Mayer K.F."/>
            <person name="Messing J."/>
            <person name="Rokhsar D.S."/>
        </authorList>
    </citation>
    <scope>NUCLEOTIDE SEQUENCE [LARGE SCALE GENOMIC DNA]</scope>
    <source>
        <strain evidence="8">cv. BTx623</strain>
    </source>
</reference>
<dbReference type="Pfam" id="PF02362">
    <property type="entry name" value="B3"/>
    <property type="match status" value="2"/>
</dbReference>
<evidence type="ECO:0000259" key="6">
    <source>
        <dbReference type="PROSITE" id="PS50863"/>
    </source>
</evidence>
<name>A0A1Z5SAS4_SORBI</name>
<evidence type="ECO:0000256" key="2">
    <source>
        <dbReference type="ARBA" id="ARBA00023015"/>
    </source>
</evidence>
<dbReference type="PROSITE" id="PS50863">
    <property type="entry name" value="B3"/>
    <property type="match status" value="2"/>
</dbReference>
<accession>A0A1Z5SAS4</accession>
<gene>
    <name evidence="7" type="ORF">SORBI_3001G459400</name>
</gene>
<dbReference type="InterPro" id="IPR039218">
    <property type="entry name" value="REM_fam"/>
</dbReference>
<protein>
    <recommendedName>
        <fullName evidence="6">TF-B3 domain-containing protein</fullName>
    </recommendedName>
</protein>
<evidence type="ECO:0000256" key="4">
    <source>
        <dbReference type="ARBA" id="ARBA00023163"/>
    </source>
</evidence>
<dbReference type="ExpressionAtlas" id="A0A1Z5SAS4">
    <property type="expression patterns" value="baseline and differential"/>
</dbReference>
<proteinExistence type="predicted"/>
<feature type="domain" description="TF-B3" evidence="6">
    <location>
        <begin position="29"/>
        <end position="127"/>
    </location>
</feature>
<sequence length="286" mass="32704">MPKLKPARCLYLHRAGTGTKEEMAGLSDFEFFKILIPGMYEEALRLPTKFGEILGARRDLKLRLTGGEMMPLWDVEVFVDEKNGDMYLHKGWKKFARAHDLRKGYMLVFRYDDDGRGDLVVTVFDLTTCRKEYLHAGAGGGGNTNPGAGGGRSLPIAEPSHFAVTLRQCNLEAKQNQYLNVPVEFQDAHGYVRRRRVELQMGGRSWMVNLKRSKRLLGDRSSFKYGWHQFCVDNGLKVGDVCFFRVIREGSRCGDDDEDEEWEPEEEDDEHVLKVEVRKKNGTFVS</sequence>
<dbReference type="CDD" id="cd10017">
    <property type="entry name" value="B3_DNA"/>
    <property type="match status" value="2"/>
</dbReference>